<dbReference type="EMBL" id="GL377312">
    <property type="protein sequence ID" value="EFI92800.1"/>
    <property type="molecule type" value="Genomic_DNA"/>
</dbReference>
<dbReference type="AlphaFoldDB" id="D8QGN7"/>
<feature type="chain" id="PRO_5003120863" description="Tail specific protease domain-containing protein" evidence="1">
    <location>
        <begin position="20"/>
        <end position="656"/>
    </location>
</feature>
<organism evidence="3">
    <name type="scientific">Schizophyllum commune (strain H4-8 / FGSC 9210)</name>
    <name type="common">Split gill fungus</name>
    <dbReference type="NCBI Taxonomy" id="578458"/>
    <lineage>
        <taxon>Eukaryota</taxon>
        <taxon>Fungi</taxon>
        <taxon>Dikarya</taxon>
        <taxon>Basidiomycota</taxon>
        <taxon>Agaricomycotina</taxon>
        <taxon>Agaricomycetes</taxon>
        <taxon>Agaricomycetidae</taxon>
        <taxon>Agaricales</taxon>
        <taxon>Schizophyllaceae</taxon>
        <taxon>Schizophyllum</taxon>
    </lineage>
</organism>
<sequence length="656" mass="70558">MRSLSASIVALAVASAAVAQDPCATIAGRKWVAPADVRACYSSFALNTTHKDNIIEVVNKTLSTFHASTNYQIQAPEPYAEDVHEDVLADLAKIQGTDYASDYDLHIAVQQAVARLQDGHCVWRNYCFVPAFVNYLPTPLVLLTDSEGEQNVHIAPEAFSVASLEFADQVDAWQEAVNGTLEELSGAQVVAIDGKDPWDAVEANAAIAGSYQAHATRQNAFFASYQRNASAWTYIFGQFAQQSLPLSDEVTLTVLKENATDPVDVTIPYRSRIGSTTAAFTDGASYFSGNCLAQSDTNGVDYYADIAPSAATKKKQTGPKHMINAIVDEVRAVDAVLPEELQPTGSPLDGSYSVAQYYMLDEETGVMALGSFSAGSYDQFLGSMLTGLTGLKAAGATKLIVDVYNNGGGYVCAAHWLHRIIAGPKSTTEPQAGLNTTTRAQPLAQAIVDWIVTNGSDPNLNLLYNPLNWRGLDNEFFDAKEDWLEPPVEKKINGHDDLFSQTLGNECQPEGFLDTVPEEALFDPTKVAIVSNGRCASSCSLFSVTMAKLEGAKTVVVGGKADTQQQYCGVVGGQSTSFASVDSEVKTAHLKDHPAAPPDLLVNGYQGVTWRLGYGIDNPNEPEEWQDRPADVNLLLTKDIVNKPEAIWAAVAASVF</sequence>
<dbReference type="PANTHER" id="PTHR37049:SF4">
    <property type="entry name" value="RHODANESE DOMAIN-CONTAINING PROTEIN"/>
    <property type="match status" value="1"/>
</dbReference>
<dbReference type="SUPFAM" id="SSF52096">
    <property type="entry name" value="ClpP/crotonase"/>
    <property type="match status" value="1"/>
</dbReference>
<dbReference type="Proteomes" id="UP000007431">
    <property type="component" value="Unassembled WGS sequence"/>
</dbReference>
<reference evidence="2 3" key="1">
    <citation type="journal article" date="2010" name="Nat. Biotechnol.">
        <title>Genome sequence of the model mushroom Schizophyllum commune.</title>
        <authorList>
            <person name="Ohm R.A."/>
            <person name="de Jong J.F."/>
            <person name="Lugones L.G."/>
            <person name="Aerts A."/>
            <person name="Kothe E."/>
            <person name="Stajich J.E."/>
            <person name="de Vries R.P."/>
            <person name="Record E."/>
            <person name="Levasseur A."/>
            <person name="Baker S.E."/>
            <person name="Bartholomew K.A."/>
            <person name="Coutinho P.M."/>
            <person name="Erdmann S."/>
            <person name="Fowler T.J."/>
            <person name="Gathman A.C."/>
            <person name="Lombard V."/>
            <person name="Henrissat B."/>
            <person name="Knabe N."/>
            <person name="Kuees U."/>
            <person name="Lilly W.W."/>
            <person name="Lindquist E."/>
            <person name="Lucas S."/>
            <person name="Magnuson J.K."/>
            <person name="Piumi F."/>
            <person name="Raudaskoski M."/>
            <person name="Salamov A."/>
            <person name="Schmutz J."/>
            <person name="Schwarze F.W.M.R."/>
            <person name="vanKuyk P.A."/>
            <person name="Horton J.S."/>
            <person name="Grigoriev I.V."/>
            <person name="Woesten H.A.B."/>
        </authorList>
    </citation>
    <scope>NUCLEOTIDE SEQUENCE [LARGE SCALE GENOMIC DNA]</scope>
    <source>
        <strain evidence="3">H4-8 / FGSC 9210</strain>
    </source>
</reference>
<name>D8QGN7_SCHCM</name>
<feature type="signal peptide" evidence="1">
    <location>
        <begin position="1"/>
        <end position="19"/>
    </location>
</feature>
<dbReference type="Gene3D" id="3.90.226.10">
    <property type="entry name" value="2-enoyl-CoA Hydratase, Chain A, domain 1"/>
    <property type="match status" value="1"/>
</dbReference>
<dbReference type="STRING" id="578458.D8QGN7"/>
<dbReference type="PANTHER" id="PTHR37049">
    <property type="entry name" value="PEPTIDASE S41 FAMILY PROTEIN"/>
    <property type="match status" value="1"/>
</dbReference>
<proteinExistence type="predicted"/>
<evidence type="ECO:0000256" key="1">
    <source>
        <dbReference type="SAM" id="SignalP"/>
    </source>
</evidence>
<dbReference type="InterPro" id="IPR052766">
    <property type="entry name" value="S41A_metabolite_peptidase"/>
</dbReference>
<keyword evidence="3" id="KW-1185">Reference proteome</keyword>
<dbReference type="VEuPathDB" id="FungiDB:SCHCODRAFT_02639849"/>
<dbReference type="InterPro" id="IPR029045">
    <property type="entry name" value="ClpP/crotonase-like_dom_sf"/>
</dbReference>
<dbReference type="InParanoid" id="D8QGN7"/>
<protein>
    <recommendedName>
        <fullName evidence="4">Tail specific protease domain-containing protein</fullName>
    </recommendedName>
</protein>
<dbReference type="HOGENOM" id="CLU_019851_0_0_1"/>
<evidence type="ECO:0000313" key="2">
    <source>
        <dbReference type="EMBL" id="EFI92800.1"/>
    </source>
</evidence>
<gene>
    <name evidence="2" type="ORF">SCHCODRAFT_70503</name>
</gene>
<evidence type="ECO:0008006" key="4">
    <source>
        <dbReference type="Google" id="ProtNLM"/>
    </source>
</evidence>
<dbReference type="eggNOG" id="ENOG502S18W">
    <property type="taxonomic scope" value="Eukaryota"/>
</dbReference>
<evidence type="ECO:0000313" key="3">
    <source>
        <dbReference type="Proteomes" id="UP000007431"/>
    </source>
</evidence>
<dbReference type="OMA" id="FICIAHW"/>
<keyword evidence="1" id="KW-0732">Signal</keyword>
<accession>D8QGN7</accession>